<organism evidence="2 3">
    <name type="scientific">Arthrobacter nitrophenolicus</name>
    <dbReference type="NCBI Taxonomy" id="683150"/>
    <lineage>
        <taxon>Bacteria</taxon>
        <taxon>Bacillati</taxon>
        <taxon>Actinomycetota</taxon>
        <taxon>Actinomycetes</taxon>
        <taxon>Micrococcales</taxon>
        <taxon>Micrococcaceae</taxon>
        <taxon>Arthrobacter</taxon>
    </lineage>
</organism>
<reference evidence="3" key="1">
    <citation type="journal article" date="2013" name="Genome Announc.">
        <title>Draft Genome Sequence of the 2-Chloro-4-Nitrophenol-Degrading Bacterium Arthrobacter sp. Strain SJCon.</title>
        <authorList>
            <person name="Vikram S."/>
            <person name="Kumar S."/>
            <person name="Vaidya B."/>
            <person name="Pinnaka A.K."/>
            <person name="Raghava G.P."/>
        </authorList>
    </citation>
    <scope>NUCLEOTIDE SEQUENCE [LARGE SCALE GENOMIC DNA]</scope>
    <source>
        <strain evidence="3">SJCon</strain>
    </source>
</reference>
<sequence length="75" mass="7918">MFTAQSLVTAPWAPCCSWKDEVTMLLPLTSTGPRMYLMAGVVSVAGSQVTSGLAGSERSCSSWAGLSQSRDSNCR</sequence>
<name>L8TT69_9MICC</name>
<gene>
    <name evidence="2" type="ORF">G205_08743</name>
</gene>
<evidence type="ECO:0000313" key="3">
    <source>
        <dbReference type="Proteomes" id="UP000011189"/>
    </source>
</evidence>
<evidence type="ECO:0000256" key="1">
    <source>
        <dbReference type="SAM" id="MobiDB-lite"/>
    </source>
</evidence>
<dbReference type="AlphaFoldDB" id="L8TT69"/>
<evidence type="ECO:0000313" key="2">
    <source>
        <dbReference type="EMBL" id="ELT44916.1"/>
    </source>
</evidence>
<proteinExistence type="predicted"/>
<protein>
    <submittedName>
        <fullName evidence="2">Uncharacterized protein</fullName>
    </submittedName>
</protein>
<comment type="caution">
    <text evidence="2">The sequence shown here is derived from an EMBL/GenBank/DDBJ whole genome shotgun (WGS) entry which is preliminary data.</text>
</comment>
<dbReference type="EMBL" id="AOFD01000015">
    <property type="protein sequence ID" value="ELT44916.1"/>
    <property type="molecule type" value="Genomic_DNA"/>
</dbReference>
<feature type="region of interest" description="Disordered" evidence="1">
    <location>
        <begin position="52"/>
        <end position="75"/>
    </location>
</feature>
<keyword evidence="3" id="KW-1185">Reference proteome</keyword>
<accession>L8TT69</accession>
<dbReference type="Proteomes" id="UP000011189">
    <property type="component" value="Unassembled WGS sequence"/>
</dbReference>